<keyword evidence="5" id="KW-0534">Nitrate assimilation</keyword>
<accession>A0A1G8FH79</accession>
<dbReference type="EMBL" id="FNDN01000003">
    <property type="protein sequence ID" value="SDH81503.1"/>
    <property type="molecule type" value="Genomic_DNA"/>
</dbReference>
<protein>
    <submittedName>
        <fullName evidence="8">MFS transporter, NNP family, nitrate/nitrite transporter</fullName>
    </submittedName>
</protein>
<comment type="subcellular location">
    <subcellularLocation>
        <location evidence="1">Cell membrane</location>
        <topology evidence="1">Multi-pass membrane protein</topology>
    </subcellularLocation>
</comment>
<keyword evidence="9" id="KW-1185">Reference proteome</keyword>
<keyword evidence="4" id="KW-1133">Transmembrane helix</keyword>
<evidence type="ECO:0000259" key="7">
    <source>
        <dbReference type="PROSITE" id="PS50850"/>
    </source>
</evidence>
<proteinExistence type="inferred from homology"/>
<evidence type="ECO:0000256" key="5">
    <source>
        <dbReference type="ARBA" id="ARBA00023063"/>
    </source>
</evidence>
<dbReference type="InterPro" id="IPR011701">
    <property type="entry name" value="MFS"/>
</dbReference>
<dbReference type="RefSeq" id="WP_072736560.1">
    <property type="nucleotide sequence ID" value="NZ_CP048813.1"/>
</dbReference>
<dbReference type="InterPro" id="IPR036259">
    <property type="entry name" value="MFS_trans_sf"/>
</dbReference>
<name>A0A1G8FH79_9NOCA</name>
<dbReference type="Gene3D" id="1.20.1250.20">
    <property type="entry name" value="MFS general substrate transporter like domains"/>
    <property type="match status" value="1"/>
</dbReference>
<dbReference type="GO" id="GO:0015112">
    <property type="term" value="F:nitrate transmembrane transporter activity"/>
    <property type="evidence" value="ECO:0007669"/>
    <property type="project" value="InterPro"/>
</dbReference>
<feature type="domain" description="Major facilitator superfamily (MFS) profile" evidence="7">
    <location>
        <begin position="218"/>
        <end position="444"/>
    </location>
</feature>
<organism evidence="8 9">
    <name type="scientific">Rhodococcus triatomae</name>
    <dbReference type="NCBI Taxonomy" id="300028"/>
    <lineage>
        <taxon>Bacteria</taxon>
        <taxon>Bacillati</taxon>
        <taxon>Actinomycetota</taxon>
        <taxon>Actinomycetes</taxon>
        <taxon>Mycobacteriales</taxon>
        <taxon>Nocardiaceae</taxon>
        <taxon>Rhodococcus</taxon>
    </lineage>
</organism>
<dbReference type="PROSITE" id="PS50850">
    <property type="entry name" value="MFS"/>
    <property type="match status" value="1"/>
</dbReference>
<dbReference type="GO" id="GO:0042128">
    <property type="term" value="P:nitrate assimilation"/>
    <property type="evidence" value="ECO:0007669"/>
    <property type="project" value="UniProtKB-KW"/>
</dbReference>
<dbReference type="Proteomes" id="UP000183263">
    <property type="component" value="Unassembled WGS sequence"/>
</dbReference>
<keyword evidence="6" id="KW-0472">Membrane</keyword>
<dbReference type="Pfam" id="PF07690">
    <property type="entry name" value="MFS_1"/>
    <property type="match status" value="1"/>
</dbReference>
<keyword evidence="3" id="KW-0812">Transmembrane</keyword>
<evidence type="ECO:0000256" key="2">
    <source>
        <dbReference type="ARBA" id="ARBA00008432"/>
    </source>
</evidence>
<evidence type="ECO:0000256" key="3">
    <source>
        <dbReference type="ARBA" id="ARBA00022692"/>
    </source>
</evidence>
<dbReference type="InterPro" id="IPR020846">
    <property type="entry name" value="MFS_dom"/>
</dbReference>
<dbReference type="SUPFAM" id="SSF103473">
    <property type="entry name" value="MFS general substrate transporter"/>
    <property type="match status" value="1"/>
</dbReference>
<dbReference type="AlphaFoldDB" id="A0A1G8FH79"/>
<evidence type="ECO:0000256" key="6">
    <source>
        <dbReference type="ARBA" id="ARBA00023136"/>
    </source>
</evidence>
<dbReference type="PANTHER" id="PTHR23515">
    <property type="entry name" value="HIGH-AFFINITY NITRATE TRANSPORTER 2.3"/>
    <property type="match status" value="1"/>
</dbReference>
<reference evidence="8 9" key="1">
    <citation type="submission" date="2016-10" db="EMBL/GenBank/DDBJ databases">
        <authorList>
            <person name="de Groot N.N."/>
        </authorList>
    </citation>
    <scope>NUCLEOTIDE SEQUENCE [LARGE SCALE GENOMIC DNA]</scope>
    <source>
        <strain evidence="8 9">DSM 44892</strain>
    </source>
</reference>
<sequence>MAIDFAARKALADGTPTFRPGRWIDHWDPENDKQWHTVGKFIARRNLILSMVTEFLGFAMLALWGIVVPQLNSAGFDFTSDQLFWLIALPGLTGAVMRFAYTFTVPIFGGRNWTVISALLLLLPSVGLVFAVNNPDTSFPVMLAVASLAGLGGGNFTSSMVNISFFYPQREKGKALGINAAGGNLGTAWVQFTVPLVIVGGAGLALDRAGLIFVPLCVLAAILAWRYMDNLSCATSDGKSLMMAVRNPHTWIISVLYIGTFGSFIGYANTFPTLLKSEFPEITANIVFLGALTGALLRPLGGIAADRFGGARVTVFAFAVMALGVVGLLRTLESGSFALFLATFLVLFGAAGVGNGSTYRMIPAVFQMGRDTPEGAAVGRRLASGCIGIAGAIGALGGFFIPRVFAGLGIEGGFQAFLVTYLVMMVAVWAIYQRRNSALATVRI</sequence>
<dbReference type="GO" id="GO:0005886">
    <property type="term" value="C:plasma membrane"/>
    <property type="evidence" value="ECO:0007669"/>
    <property type="project" value="UniProtKB-SubCell"/>
</dbReference>
<evidence type="ECO:0000256" key="1">
    <source>
        <dbReference type="ARBA" id="ARBA00004651"/>
    </source>
</evidence>
<dbReference type="InterPro" id="IPR044772">
    <property type="entry name" value="NO3_transporter"/>
</dbReference>
<comment type="similarity">
    <text evidence="2">Belongs to the major facilitator superfamily. Nitrate/nitrite porter (TC 2.A.1.8) family.</text>
</comment>
<evidence type="ECO:0000313" key="9">
    <source>
        <dbReference type="Proteomes" id="UP000183263"/>
    </source>
</evidence>
<dbReference type="OrthoDB" id="9771451at2"/>
<gene>
    <name evidence="8" type="ORF">SAMN05444695_103283</name>
</gene>
<evidence type="ECO:0000313" key="8">
    <source>
        <dbReference type="EMBL" id="SDH81503.1"/>
    </source>
</evidence>
<dbReference type="CDD" id="cd17341">
    <property type="entry name" value="MFS_NRT2_like"/>
    <property type="match status" value="1"/>
</dbReference>
<evidence type="ECO:0000256" key="4">
    <source>
        <dbReference type="ARBA" id="ARBA00022989"/>
    </source>
</evidence>